<dbReference type="GO" id="GO:0000155">
    <property type="term" value="F:phosphorelay sensor kinase activity"/>
    <property type="evidence" value="ECO:0007669"/>
    <property type="project" value="InterPro"/>
</dbReference>
<accession>A0AA48KU49</accession>
<evidence type="ECO:0000259" key="21">
    <source>
        <dbReference type="PROSITE" id="PS50894"/>
    </source>
</evidence>
<evidence type="ECO:0000259" key="19">
    <source>
        <dbReference type="PROSITE" id="PS50109"/>
    </source>
</evidence>
<dbReference type="InterPro" id="IPR036641">
    <property type="entry name" value="HPT_dom_sf"/>
</dbReference>
<dbReference type="KEGG" id="pmaw:MACH26_37450"/>
<dbReference type="InterPro" id="IPR033479">
    <property type="entry name" value="dCache_1"/>
</dbReference>
<dbReference type="SMART" id="SM00073">
    <property type="entry name" value="HPT"/>
    <property type="match status" value="1"/>
</dbReference>
<dbReference type="CDD" id="cd18773">
    <property type="entry name" value="PDC1_HK_sensor"/>
    <property type="match status" value="1"/>
</dbReference>
<dbReference type="Gene3D" id="3.30.565.10">
    <property type="entry name" value="Histidine kinase-like ATPase, C-terminal domain"/>
    <property type="match status" value="1"/>
</dbReference>
<evidence type="ECO:0000259" key="20">
    <source>
        <dbReference type="PROSITE" id="PS50110"/>
    </source>
</evidence>
<evidence type="ECO:0000256" key="18">
    <source>
        <dbReference type="SAM" id="Phobius"/>
    </source>
</evidence>
<feature type="domain" description="Histidine kinase" evidence="19">
    <location>
        <begin position="355"/>
        <end position="576"/>
    </location>
</feature>
<evidence type="ECO:0000256" key="11">
    <source>
        <dbReference type="ARBA" id="ARBA00022989"/>
    </source>
</evidence>
<dbReference type="Gene3D" id="3.40.50.2300">
    <property type="match status" value="2"/>
</dbReference>
<dbReference type="PROSITE" id="PS50894">
    <property type="entry name" value="HPT"/>
    <property type="match status" value="1"/>
</dbReference>
<feature type="modified residue" description="4-aspartylphosphate" evidence="17">
    <location>
        <position position="793"/>
    </location>
</feature>
<dbReference type="InterPro" id="IPR008207">
    <property type="entry name" value="Sig_transdc_His_kin_Hpt_dom"/>
</dbReference>
<dbReference type="CDD" id="cd16922">
    <property type="entry name" value="HATPase_EvgS-ArcB-TorS-like"/>
    <property type="match status" value="1"/>
</dbReference>
<dbReference type="Pfam" id="PF02743">
    <property type="entry name" value="dCache_1"/>
    <property type="match status" value="1"/>
</dbReference>
<dbReference type="PRINTS" id="PR00344">
    <property type="entry name" value="BCTRLSENSOR"/>
</dbReference>
<dbReference type="Pfam" id="PF00072">
    <property type="entry name" value="Response_reg"/>
    <property type="match status" value="2"/>
</dbReference>
<dbReference type="SUPFAM" id="SSF47226">
    <property type="entry name" value="Histidine-containing phosphotransfer domain, HPT domain"/>
    <property type="match status" value="1"/>
</dbReference>
<dbReference type="InterPro" id="IPR011006">
    <property type="entry name" value="CheY-like_superfamily"/>
</dbReference>
<dbReference type="CDD" id="cd12912">
    <property type="entry name" value="PDC2_MCP_like"/>
    <property type="match status" value="1"/>
</dbReference>
<dbReference type="PANTHER" id="PTHR45339">
    <property type="entry name" value="HYBRID SIGNAL TRANSDUCTION HISTIDINE KINASE J"/>
    <property type="match status" value="1"/>
</dbReference>
<dbReference type="SMART" id="SM00448">
    <property type="entry name" value="REC"/>
    <property type="match status" value="2"/>
</dbReference>
<evidence type="ECO:0000256" key="15">
    <source>
        <dbReference type="ARBA" id="ARBA00068150"/>
    </source>
</evidence>
<dbReference type="InterPro" id="IPR036097">
    <property type="entry name" value="HisK_dim/P_sf"/>
</dbReference>
<dbReference type="InterPro" id="IPR001789">
    <property type="entry name" value="Sig_transdc_resp-reg_receiver"/>
</dbReference>
<evidence type="ECO:0000313" key="23">
    <source>
        <dbReference type="Proteomes" id="UP001333710"/>
    </source>
</evidence>
<keyword evidence="13 18" id="KW-0472">Membrane</keyword>
<dbReference type="CDD" id="cd00082">
    <property type="entry name" value="HisKA"/>
    <property type="match status" value="1"/>
</dbReference>
<dbReference type="SUPFAM" id="SSF55874">
    <property type="entry name" value="ATPase domain of HSP90 chaperone/DNA topoisomerase II/histidine kinase"/>
    <property type="match status" value="1"/>
</dbReference>
<dbReference type="InterPro" id="IPR036890">
    <property type="entry name" value="HATPase_C_sf"/>
</dbReference>
<dbReference type="SUPFAM" id="SSF47384">
    <property type="entry name" value="Homodimeric domain of signal transducing histidine kinase"/>
    <property type="match status" value="1"/>
</dbReference>
<dbReference type="Gene3D" id="3.30.450.20">
    <property type="entry name" value="PAS domain"/>
    <property type="match status" value="2"/>
</dbReference>
<dbReference type="InterPro" id="IPR004358">
    <property type="entry name" value="Sig_transdc_His_kin-like_C"/>
</dbReference>
<evidence type="ECO:0000256" key="8">
    <source>
        <dbReference type="ARBA" id="ARBA00022741"/>
    </source>
</evidence>
<keyword evidence="11 18" id="KW-1133">Transmembrane helix</keyword>
<dbReference type="Pfam" id="PF02518">
    <property type="entry name" value="HATPase_c"/>
    <property type="match status" value="1"/>
</dbReference>
<gene>
    <name evidence="22" type="ORF">MACH26_37450</name>
</gene>
<dbReference type="SMART" id="SM00388">
    <property type="entry name" value="HisKA"/>
    <property type="match status" value="1"/>
</dbReference>
<dbReference type="SUPFAM" id="SSF103190">
    <property type="entry name" value="Sensory domain-like"/>
    <property type="match status" value="1"/>
</dbReference>
<comment type="subunit">
    <text evidence="14">At low DSF concentrations, interacts with RpfF.</text>
</comment>
<dbReference type="EMBL" id="AP027272">
    <property type="protein sequence ID" value="BDX08224.1"/>
    <property type="molecule type" value="Genomic_DNA"/>
</dbReference>
<dbReference type="FunFam" id="1.10.287.130:FF:000002">
    <property type="entry name" value="Two-component osmosensing histidine kinase"/>
    <property type="match status" value="1"/>
</dbReference>
<dbReference type="SUPFAM" id="SSF52172">
    <property type="entry name" value="CheY-like"/>
    <property type="match status" value="2"/>
</dbReference>
<evidence type="ECO:0000256" key="10">
    <source>
        <dbReference type="ARBA" id="ARBA00022840"/>
    </source>
</evidence>
<keyword evidence="9" id="KW-0418">Kinase</keyword>
<name>A0AA48KU49_9ALTE</name>
<dbReference type="GO" id="GO:0005524">
    <property type="term" value="F:ATP binding"/>
    <property type="evidence" value="ECO:0007669"/>
    <property type="project" value="UniProtKB-KW"/>
</dbReference>
<dbReference type="CDD" id="cd00088">
    <property type="entry name" value="HPT"/>
    <property type="match status" value="1"/>
</dbReference>
<evidence type="ECO:0000256" key="4">
    <source>
        <dbReference type="ARBA" id="ARBA00022475"/>
    </source>
</evidence>
<dbReference type="Proteomes" id="UP001333710">
    <property type="component" value="Chromosome"/>
</dbReference>
<evidence type="ECO:0000256" key="7">
    <source>
        <dbReference type="ARBA" id="ARBA00022692"/>
    </source>
</evidence>
<evidence type="ECO:0000256" key="12">
    <source>
        <dbReference type="ARBA" id="ARBA00023012"/>
    </source>
</evidence>
<dbReference type="InterPro" id="IPR003661">
    <property type="entry name" value="HisK_dim/P_dom"/>
</dbReference>
<dbReference type="SMART" id="SM00387">
    <property type="entry name" value="HATPase_c"/>
    <property type="match status" value="1"/>
</dbReference>
<dbReference type="InterPro" id="IPR029151">
    <property type="entry name" value="Sensor-like_sf"/>
</dbReference>
<feature type="transmembrane region" description="Helical" evidence="18">
    <location>
        <begin position="6"/>
        <end position="27"/>
    </location>
</feature>
<dbReference type="AlphaFoldDB" id="A0AA48KU49"/>
<feature type="domain" description="HPt" evidence="21">
    <location>
        <begin position="908"/>
        <end position="999"/>
    </location>
</feature>
<organism evidence="22 23">
    <name type="scientific">Planctobacterium marinum</name>
    <dbReference type="NCBI Taxonomy" id="1631968"/>
    <lineage>
        <taxon>Bacteria</taxon>
        <taxon>Pseudomonadati</taxon>
        <taxon>Pseudomonadota</taxon>
        <taxon>Gammaproteobacteria</taxon>
        <taxon>Alteromonadales</taxon>
        <taxon>Alteromonadaceae</taxon>
        <taxon>Planctobacterium</taxon>
    </lineage>
</organism>
<comment type="subcellular location">
    <subcellularLocation>
        <location evidence="2">Cell membrane</location>
        <topology evidence="2">Multi-pass membrane protein</topology>
    </subcellularLocation>
</comment>
<keyword evidence="4" id="KW-1003">Cell membrane</keyword>
<evidence type="ECO:0000256" key="17">
    <source>
        <dbReference type="PROSITE-ProRule" id="PRU00169"/>
    </source>
</evidence>
<evidence type="ECO:0000256" key="6">
    <source>
        <dbReference type="ARBA" id="ARBA00022679"/>
    </source>
</evidence>
<keyword evidence="8" id="KW-0547">Nucleotide-binding</keyword>
<keyword evidence="23" id="KW-1185">Reference proteome</keyword>
<evidence type="ECO:0000256" key="2">
    <source>
        <dbReference type="ARBA" id="ARBA00004651"/>
    </source>
</evidence>
<dbReference type="Pfam" id="PF01627">
    <property type="entry name" value="Hpt"/>
    <property type="match status" value="1"/>
</dbReference>
<dbReference type="PANTHER" id="PTHR45339:SF1">
    <property type="entry name" value="HYBRID SIGNAL TRANSDUCTION HISTIDINE KINASE J"/>
    <property type="match status" value="1"/>
</dbReference>
<dbReference type="GO" id="GO:0005886">
    <property type="term" value="C:plasma membrane"/>
    <property type="evidence" value="ECO:0007669"/>
    <property type="project" value="UniProtKB-SubCell"/>
</dbReference>
<protein>
    <recommendedName>
        <fullName evidence="15">Sensory/regulatory protein RpfC</fullName>
        <ecNumber evidence="3">2.7.13.3</ecNumber>
    </recommendedName>
</protein>
<reference evidence="22" key="1">
    <citation type="submission" date="2023-01" db="EMBL/GenBank/DDBJ databases">
        <title>Complete genome sequence of Planctobacterium marinum strain Dej080120_11.</title>
        <authorList>
            <person name="Ueki S."/>
            <person name="Maruyama F."/>
        </authorList>
    </citation>
    <scope>NUCLEOTIDE SEQUENCE</scope>
    <source>
        <strain evidence="22">Dej080120_11</strain>
    </source>
</reference>
<proteinExistence type="predicted"/>
<keyword evidence="5 17" id="KW-0597">Phosphoprotein</keyword>
<feature type="modified residue" description="4-aspartylphosphate" evidence="17">
    <location>
        <position position="643"/>
    </location>
</feature>
<feature type="domain" description="Response regulatory" evidence="20">
    <location>
        <begin position="593"/>
        <end position="710"/>
    </location>
</feature>
<feature type="modified residue" description="Phosphohistidine" evidence="16">
    <location>
        <position position="947"/>
    </location>
</feature>
<evidence type="ECO:0000256" key="13">
    <source>
        <dbReference type="ARBA" id="ARBA00023136"/>
    </source>
</evidence>
<dbReference type="Pfam" id="PF00512">
    <property type="entry name" value="HisKA"/>
    <property type="match status" value="1"/>
</dbReference>
<evidence type="ECO:0000256" key="14">
    <source>
        <dbReference type="ARBA" id="ARBA00064003"/>
    </source>
</evidence>
<dbReference type="PROSITE" id="PS50110">
    <property type="entry name" value="RESPONSE_REGULATORY"/>
    <property type="match status" value="2"/>
</dbReference>
<comment type="catalytic activity">
    <reaction evidence="1">
        <text>ATP + protein L-histidine = ADP + protein N-phospho-L-histidine.</text>
        <dbReference type="EC" id="2.7.13.3"/>
    </reaction>
</comment>
<dbReference type="EC" id="2.7.13.3" evidence="3"/>
<feature type="domain" description="Response regulatory" evidence="20">
    <location>
        <begin position="740"/>
        <end position="863"/>
    </location>
</feature>
<dbReference type="PROSITE" id="PS50109">
    <property type="entry name" value="HIS_KIN"/>
    <property type="match status" value="1"/>
</dbReference>
<evidence type="ECO:0000256" key="1">
    <source>
        <dbReference type="ARBA" id="ARBA00000085"/>
    </source>
</evidence>
<keyword evidence="12" id="KW-0902">Two-component regulatory system</keyword>
<evidence type="ECO:0000256" key="5">
    <source>
        <dbReference type="ARBA" id="ARBA00022553"/>
    </source>
</evidence>
<keyword evidence="6" id="KW-0808">Transferase</keyword>
<evidence type="ECO:0000256" key="9">
    <source>
        <dbReference type="ARBA" id="ARBA00022777"/>
    </source>
</evidence>
<dbReference type="Gene3D" id="1.10.287.130">
    <property type="match status" value="1"/>
</dbReference>
<dbReference type="InterPro" id="IPR005467">
    <property type="entry name" value="His_kinase_dom"/>
</dbReference>
<keyword evidence="7 18" id="KW-0812">Transmembrane</keyword>
<dbReference type="CDD" id="cd17546">
    <property type="entry name" value="REC_hyHK_CKI1_RcsC-like"/>
    <property type="match status" value="1"/>
</dbReference>
<dbReference type="FunFam" id="3.30.565.10:FF:000010">
    <property type="entry name" value="Sensor histidine kinase RcsC"/>
    <property type="match status" value="1"/>
</dbReference>
<dbReference type="InterPro" id="IPR003594">
    <property type="entry name" value="HATPase_dom"/>
</dbReference>
<sequence length="999" mass="109893">MKMSQKLVIAFVTAVVLPSVIISILMVQHGKRQAIENFTLSNEREVRQINNGLTILLQKIAESVDYLAGLEAVSKGQDGLTQYLTTATATMMQPLAGSAVERDIFTLFEDFAQSNPDLTYIYMGNEQGGYVSWPQEAISRQYDPRIRPWYTTAVSASGEIVRTDAYYWKIGDKVIVSTVKALYGQNGGLAGVIGMDLSMKSLTQRIAQIKLGKSGFVMLVEDSGTILVDPNRPENNFKHINDIYGGALASVFAMQSGYTQINLDDESYYASVYKSPQLGWKFIGISREEEILAEVSQLLEMNIIVALSLMLLFVTLAVLLSKVINGQIEEHQQQLIAEKERAEAAVQAKGEFLANMSHEIRTPMNGVIGMLGLLLDTKLEQQQARYVRLAQSSAESLLDLINDILDFSKVEAGKIELESIDFDVRALFDEAIESLAQRAEEKGLELVLDEVDLERCWANGDPGRIRQVLNNLVGNAIKFTSQGEVVVKVGIEKATDLTWRLQCTVSDTGIGIPPEKLESLFSSFTQVDSSTTRKYGGTGLGLAIAKQLTEIMSGRIWVESEFGSGSTFGFEVLLAPGKQIQVPKIKASVRGKHILVVDDNATNREVLSKQLKKWGAEVAEAEDGVSALKILRRNPDFDAAILDMQMPGMDGASLGKMIQEDAITQRVPMIMMTSIGNTRDPSFFAQIGFKAYFTKPVTCSDLYDALVVVLDGGSNFDNNSMVTKEQLKQYKSYVKEARTRLLLVEDNVINQEVAKGMLGGLGYEVETAENGLKALDILAAQDDPHAFAAVLMDCQMPKMDGYEATRAIRSGAQGIENTSIPIIAMTANAMKGDREKCLAAGMDDYLSKPVSAEELQTKLDVWLGVEKRTEDVSEVRIDVADFYESDSSLDDNDRVWDKQGFMERIGNSETLATRLIGLFRSSMPEELAKLSQYVDTENWSEVGKLAHKIKGSSGSLGAVKVSACAEKIELAARKEDAQKVQIKLAALQNHVEDFIAVLP</sequence>
<evidence type="ECO:0000313" key="22">
    <source>
        <dbReference type="EMBL" id="BDX08224.1"/>
    </source>
</evidence>
<evidence type="ECO:0000256" key="16">
    <source>
        <dbReference type="PROSITE-ProRule" id="PRU00110"/>
    </source>
</evidence>
<evidence type="ECO:0000256" key="3">
    <source>
        <dbReference type="ARBA" id="ARBA00012438"/>
    </source>
</evidence>
<dbReference type="Gene3D" id="1.20.120.160">
    <property type="entry name" value="HPT domain"/>
    <property type="match status" value="1"/>
</dbReference>
<dbReference type="RefSeq" id="WP_338294299.1">
    <property type="nucleotide sequence ID" value="NZ_AP027272.1"/>
</dbReference>
<keyword evidence="10" id="KW-0067">ATP-binding</keyword>